<dbReference type="RefSeq" id="WP_246450055.1">
    <property type="nucleotide sequence ID" value="NZ_JACBZD010000001.1"/>
</dbReference>
<reference evidence="2 3" key="1">
    <citation type="submission" date="2020-07" db="EMBL/GenBank/DDBJ databases">
        <title>Sequencing the genomes of 1000 actinobacteria strains.</title>
        <authorList>
            <person name="Klenk H.-P."/>
        </authorList>
    </citation>
    <scope>NUCLEOTIDE SEQUENCE [LARGE SCALE GENOMIC DNA]</scope>
    <source>
        <strain evidence="2 3">DSM 42178</strain>
    </source>
</reference>
<evidence type="ECO:0000313" key="2">
    <source>
        <dbReference type="EMBL" id="NYI07378.1"/>
    </source>
</evidence>
<dbReference type="EMBL" id="JACBZD010000001">
    <property type="protein sequence ID" value="NYI07378.1"/>
    <property type="molecule type" value="Genomic_DNA"/>
</dbReference>
<feature type="region of interest" description="Disordered" evidence="1">
    <location>
        <begin position="1"/>
        <end position="51"/>
    </location>
</feature>
<dbReference type="Proteomes" id="UP000567795">
    <property type="component" value="Unassembled WGS sequence"/>
</dbReference>
<feature type="compositionally biased region" description="Basic residues" evidence="1">
    <location>
        <begin position="15"/>
        <end position="26"/>
    </location>
</feature>
<comment type="caution">
    <text evidence="2">The sequence shown here is derived from an EMBL/GenBank/DDBJ whole genome shotgun (WGS) entry which is preliminary data.</text>
</comment>
<feature type="region of interest" description="Disordered" evidence="1">
    <location>
        <begin position="292"/>
        <end position="321"/>
    </location>
</feature>
<evidence type="ECO:0000313" key="3">
    <source>
        <dbReference type="Proteomes" id="UP000567795"/>
    </source>
</evidence>
<evidence type="ECO:0000256" key="1">
    <source>
        <dbReference type="SAM" id="MobiDB-lite"/>
    </source>
</evidence>
<dbReference type="SUPFAM" id="SSF53800">
    <property type="entry name" value="Chelatase"/>
    <property type="match status" value="1"/>
</dbReference>
<protein>
    <submittedName>
        <fullName evidence="2">Sirohydrochlorin ferrochelatase</fullName>
    </submittedName>
</protein>
<proteinExistence type="predicted"/>
<organism evidence="2 3">
    <name type="scientific">Allostreptomyces psammosilenae</name>
    <dbReference type="NCBI Taxonomy" id="1892865"/>
    <lineage>
        <taxon>Bacteria</taxon>
        <taxon>Bacillati</taxon>
        <taxon>Actinomycetota</taxon>
        <taxon>Actinomycetes</taxon>
        <taxon>Kitasatosporales</taxon>
        <taxon>Streptomycetaceae</taxon>
        <taxon>Allostreptomyces</taxon>
    </lineage>
</organism>
<gene>
    <name evidence="2" type="ORF">FHU37_004321</name>
</gene>
<keyword evidence="3" id="KW-1185">Reference proteome</keyword>
<sequence>MSSADLGSSLPVRTPRARQRGRHRRPQPLQVPPGAPPLVLAVPDTDGSPDPRLAQEIASLVRAERPGVQILLTAGPGAVRATLAELAELRRARRSADGAGDRSEQDAGPVAIVVPLLVAPVEGVIEELRKAVVASGVEAVVTDPLGPHPVLAEALHVRLSEAGLARADRARLFTVSMAADGIVLATAGGEAAVAEAQTTGVLLAARLAVPVLPASVDVPGSVAAAAEQLRASGAGRIAVAPFLIGPEADSGRWRADAEQAGCECAEPLGAYSGIAPLILERYVPLVGVVPEEEPAGDAPAEEPAVATRAAHAAPAAERPAP</sequence>
<name>A0A853AA34_9ACTN</name>
<dbReference type="Gene3D" id="3.40.50.1400">
    <property type="match status" value="2"/>
</dbReference>
<accession>A0A853AA34</accession>
<feature type="compositionally biased region" description="Low complexity" evidence="1">
    <location>
        <begin position="296"/>
        <end position="321"/>
    </location>
</feature>
<dbReference type="AlphaFoldDB" id="A0A853AA34"/>